<name>A0A6V8LZI1_9BACT</name>
<dbReference type="SUPFAM" id="SSF55874">
    <property type="entry name" value="ATPase domain of HSP90 chaperone/DNA topoisomerase II/histidine kinase"/>
    <property type="match status" value="1"/>
</dbReference>
<dbReference type="Pfam" id="PF01627">
    <property type="entry name" value="Hpt"/>
    <property type="match status" value="1"/>
</dbReference>
<dbReference type="PROSITE" id="PS50113">
    <property type="entry name" value="PAC"/>
    <property type="match status" value="1"/>
</dbReference>
<dbReference type="Gene3D" id="3.30.565.10">
    <property type="entry name" value="Histidine kinase-like ATPase, C-terminal domain"/>
    <property type="match status" value="1"/>
</dbReference>
<evidence type="ECO:0000256" key="6">
    <source>
        <dbReference type="ARBA" id="ARBA00022692"/>
    </source>
</evidence>
<evidence type="ECO:0000256" key="2">
    <source>
        <dbReference type="ARBA" id="ARBA00004651"/>
    </source>
</evidence>
<keyword evidence="8" id="KW-0067">ATP-binding</keyword>
<gene>
    <name evidence="20" type="primary">luxQ_6</name>
    <name evidence="20" type="ORF">NNJEOMEG_01469</name>
</gene>
<reference evidence="20 21" key="1">
    <citation type="submission" date="2020-04" db="EMBL/GenBank/DDBJ databases">
        <authorList>
            <consortium name="Desulfovibrio sp. FSS-1 genome sequencing consortium"/>
            <person name="Shimoshige H."/>
            <person name="Kobayashi H."/>
            <person name="Maekawa T."/>
        </authorList>
    </citation>
    <scope>NUCLEOTIDE SEQUENCE [LARGE SCALE GENOMIC DNA]</scope>
    <source>
        <strain evidence="20 21">SIID29052-01</strain>
    </source>
</reference>
<sequence>MTYHFADLVDAAALSELLESLKDASGLTSIVLDDRGGIVASAGWNSQCTAVHHPGAPSISLVCRRGTAAGELPHGPCADDYTLFKCFMGYCDASAPIQVEGVPIATIHLGQFFVAPPDLARLRERARRLDLPVELCLELASQAPVIPLDRVGPILDFYAKLGATLADQGLKRMRLTAAEAALASEQGRYRRFLASVTNYSYTVRMDNGRIASVTHSPGCESVTGCSPRDFEHDPLLWARLVHEKDRQKVIRFFETIMAGDTAPPLEHRIRRKNGETRWIRNTPVVLHGPEGVESFEGLVQDVTERKLMEAELQDARRRAEEASRAKSDFLANMSHEIRTPMNAILGLTQLALRRVPEGETRGLLEGVVEAGASLLAILGDILDFSKIEAGRMELCLEDFNPSELLARAAQAISPQARRKDLDLCLELSPELPGLVRADPLRLRQVADNLLNNAVKFTSRGHVRLRAWPEDSRGILCFEVSDTGIGIPPGKLEAIFETFTQADSSTTRRFGGTGLGLAICRKLLDMMGGSIRAGGEPGRGAVFLVRVPVAEARGSAAIPAPAACPDPQTPPGEPARPGLRLLLAEDERTNRIFARTFLEEEGHSVIEAHNGAQALELLAQGGFDLVLMDVSMPVMDGLEATRVIRSGRAPGAPADLPVVGLTAHAVKGDRERFLAAGMDACLVKPLDLEELRGVLDAYRADRPEARPKEQEAQAERTPEHVPPRAAHGDALNRSWLARLFRGKERTLATLLDIFLRDAPGRTARLRQAWGAGNAQEVAEEAHSIKGSAAVVGAVRLKAAAEELELAARSGRLGPARELLEALETECRAVLEAIEAGVPEARAAESET</sequence>
<dbReference type="SMART" id="SM00388">
    <property type="entry name" value="HisKA"/>
    <property type="match status" value="1"/>
</dbReference>
<keyword evidence="21" id="KW-1185">Reference proteome</keyword>
<dbReference type="Pfam" id="PF02518">
    <property type="entry name" value="HATPase_c"/>
    <property type="match status" value="1"/>
</dbReference>
<evidence type="ECO:0000256" key="14">
    <source>
        <dbReference type="SAM" id="Coils"/>
    </source>
</evidence>
<dbReference type="CDD" id="cd00130">
    <property type="entry name" value="PAS"/>
    <property type="match status" value="1"/>
</dbReference>
<dbReference type="SUPFAM" id="SSF47226">
    <property type="entry name" value="Histidine-containing phosphotransfer domain, HPT domain"/>
    <property type="match status" value="1"/>
</dbReference>
<comment type="subcellular location">
    <subcellularLocation>
        <location evidence="2">Cell membrane</location>
        <topology evidence="2">Multi-pass membrane protein</topology>
    </subcellularLocation>
</comment>
<dbReference type="GO" id="GO:0000155">
    <property type="term" value="F:phosphorelay sensor kinase activity"/>
    <property type="evidence" value="ECO:0007669"/>
    <property type="project" value="InterPro"/>
</dbReference>
<dbReference type="InterPro" id="IPR018771">
    <property type="entry name" value="PocR_dom"/>
</dbReference>
<keyword evidence="20" id="KW-0808">Transferase</keyword>
<dbReference type="Proteomes" id="UP000494245">
    <property type="component" value="Unassembled WGS sequence"/>
</dbReference>
<dbReference type="Gene3D" id="1.10.287.130">
    <property type="match status" value="1"/>
</dbReference>
<evidence type="ECO:0000256" key="9">
    <source>
        <dbReference type="ARBA" id="ARBA00022989"/>
    </source>
</evidence>
<reference evidence="20 21" key="2">
    <citation type="submission" date="2020-05" db="EMBL/GenBank/DDBJ databases">
        <title>Draft genome sequence of Desulfovibrio sp. strainFSS-1.</title>
        <authorList>
            <person name="Shimoshige H."/>
            <person name="Kobayashi H."/>
            <person name="Maekawa T."/>
        </authorList>
    </citation>
    <scope>NUCLEOTIDE SEQUENCE [LARGE SCALE GENOMIC DNA]</scope>
    <source>
        <strain evidence="20 21">SIID29052-01</strain>
    </source>
</reference>
<dbReference type="InterPro" id="IPR000700">
    <property type="entry name" value="PAS-assoc_C"/>
</dbReference>
<dbReference type="InterPro" id="IPR035965">
    <property type="entry name" value="PAS-like_dom_sf"/>
</dbReference>
<dbReference type="InterPro" id="IPR011006">
    <property type="entry name" value="CheY-like_superfamily"/>
</dbReference>
<dbReference type="InterPro" id="IPR005467">
    <property type="entry name" value="His_kinase_dom"/>
</dbReference>
<feature type="region of interest" description="Disordered" evidence="15">
    <location>
        <begin position="700"/>
        <end position="725"/>
    </location>
</feature>
<dbReference type="Gene3D" id="3.40.50.2300">
    <property type="match status" value="1"/>
</dbReference>
<keyword evidence="20" id="KW-0418">Kinase</keyword>
<dbReference type="InterPro" id="IPR003594">
    <property type="entry name" value="HATPase_dom"/>
</dbReference>
<dbReference type="GO" id="GO:0005886">
    <property type="term" value="C:plasma membrane"/>
    <property type="evidence" value="ECO:0007669"/>
    <property type="project" value="UniProtKB-SubCell"/>
</dbReference>
<comment type="catalytic activity">
    <reaction evidence="1">
        <text>ATP + protein L-histidine = ADP + protein N-phospho-L-histidine.</text>
        <dbReference type="EC" id="2.7.13.3"/>
    </reaction>
</comment>
<dbReference type="Pfam" id="PF00512">
    <property type="entry name" value="HisKA"/>
    <property type="match status" value="1"/>
</dbReference>
<evidence type="ECO:0000259" key="16">
    <source>
        <dbReference type="PROSITE" id="PS50109"/>
    </source>
</evidence>
<dbReference type="PROSITE" id="PS50109">
    <property type="entry name" value="HIS_KIN"/>
    <property type="match status" value="1"/>
</dbReference>
<feature type="modified residue" description="4-aspartylphosphate" evidence="13">
    <location>
        <position position="628"/>
    </location>
</feature>
<dbReference type="PANTHER" id="PTHR45339:SF1">
    <property type="entry name" value="HYBRID SIGNAL TRANSDUCTION HISTIDINE KINASE J"/>
    <property type="match status" value="1"/>
</dbReference>
<dbReference type="InterPro" id="IPR008207">
    <property type="entry name" value="Sig_transdc_His_kin_Hpt_dom"/>
</dbReference>
<dbReference type="PANTHER" id="PTHR45339">
    <property type="entry name" value="HYBRID SIGNAL TRANSDUCTION HISTIDINE KINASE J"/>
    <property type="match status" value="1"/>
</dbReference>
<dbReference type="CDD" id="cd17546">
    <property type="entry name" value="REC_hyHK_CKI1_RcsC-like"/>
    <property type="match status" value="1"/>
</dbReference>
<dbReference type="NCBIfam" id="TIGR00229">
    <property type="entry name" value="sensory_box"/>
    <property type="match status" value="1"/>
</dbReference>
<evidence type="ECO:0000259" key="19">
    <source>
        <dbReference type="PROSITE" id="PS50894"/>
    </source>
</evidence>
<dbReference type="SUPFAM" id="SSF47384">
    <property type="entry name" value="Homodimeric domain of signal transducing histidine kinase"/>
    <property type="match status" value="1"/>
</dbReference>
<protein>
    <recommendedName>
        <fullName evidence="3">histidine kinase</fullName>
        <ecNumber evidence="3">2.7.13.3</ecNumber>
    </recommendedName>
</protein>
<feature type="domain" description="HPt" evidence="19">
    <location>
        <begin position="742"/>
        <end position="835"/>
    </location>
</feature>
<keyword evidence="7" id="KW-0547">Nucleotide-binding</keyword>
<dbReference type="PROSITE" id="PS50110">
    <property type="entry name" value="RESPONSE_REGULATORY"/>
    <property type="match status" value="1"/>
</dbReference>
<dbReference type="CDD" id="cd16922">
    <property type="entry name" value="HATPase_EvgS-ArcB-TorS-like"/>
    <property type="match status" value="1"/>
</dbReference>
<dbReference type="PRINTS" id="PR00344">
    <property type="entry name" value="BCTRLSENSOR"/>
</dbReference>
<feature type="domain" description="Histidine kinase" evidence="16">
    <location>
        <begin position="332"/>
        <end position="550"/>
    </location>
</feature>
<evidence type="ECO:0000313" key="21">
    <source>
        <dbReference type="Proteomes" id="UP000494245"/>
    </source>
</evidence>
<evidence type="ECO:0000256" key="5">
    <source>
        <dbReference type="ARBA" id="ARBA00022553"/>
    </source>
</evidence>
<dbReference type="AlphaFoldDB" id="A0A6V8LZI1"/>
<dbReference type="InterPro" id="IPR000014">
    <property type="entry name" value="PAS"/>
</dbReference>
<proteinExistence type="predicted"/>
<dbReference type="FunFam" id="3.30.565.10:FF:000010">
    <property type="entry name" value="Sensor histidine kinase RcsC"/>
    <property type="match status" value="1"/>
</dbReference>
<dbReference type="EMBL" id="BLTE01000005">
    <property type="protein sequence ID" value="GFK93635.1"/>
    <property type="molecule type" value="Genomic_DNA"/>
</dbReference>
<dbReference type="InterPro" id="IPR036890">
    <property type="entry name" value="HATPase_C_sf"/>
</dbReference>
<keyword evidence="6" id="KW-0812">Transmembrane</keyword>
<keyword evidence="14" id="KW-0175">Coiled coil</keyword>
<evidence type="ECO:0000256" key="1">
    <source>
        <dbReference type="ARBA" id="ARBA00000085"/>
    </source>
</evidence>
<dbReference type="InterPro" id="IPR036097">
    <property type="entry name" value="HisK_dim/P_sf"/>
</dbReference>
<evidence type="ECO:0000259" key="17">
    <source>
        <dbReference type="PROSITE" id="PS50110"/>
    </source>
</evidence>
<feature type="compositionally biased region" description="Basic and acidic residues" evidence="15">
    <location>
        <begin position="700"/>
        <end position="721"/>
    </location>
</feature>
<evidence type="ECO:0000256" key="10">
    <source>
        <dbReference type="ARBA" id="ARBA00023012"/>
    </source>
</evidence>
<keyword evidence="4" id="KW-1003">Cell membrane</keyword>
<dbReference type="InterPro" id="IPR004358">
    <property type="entry name" value="Sig_transdc_His_kin-like_C"/>
</dbReference>
<feature type="domain" description="PAC" evidence="18">
    <location>
        <begin position="263"/>
        <end position="314"/>
    </location>
</feature>
<keyword evidence="5 13" id="KW-0597">Phosphoprotein</keyword>
<dbReference type="SMART" id="SM00387">
    <property type="entry name" value="HATPase_c"/>
    <property type="match status" value="1"/>
</dbReference>
<evidence type="ECO:0000256" key="13">
    <source>
        <dbReference type="PROSITE-ProRule" id="PRU00169"/>
    </source>
</evidence>
<dbReference type="Pfam" id="PF08447">
    <property type="entry name" value="PAS_3"/>
    <property type="match status" value="1"/>
</dbReference>
<dbReference type="EC" id="2.7.13.3" evidence="3"/>
<evidence type="ECO:0000256" key="7">
    <source>
        <dbReference type="ARBA" id="ARBA00022741"/>
    </source>
</evidence>
<evidence type="ECO:0000256" key="15">
    <source>
        <dbReference type="SAM" id="MobiDB-lite"/>
    </source>
</evidence>
<dbReference type="SUPFAM" id="SSF55785">
    <property type="entry name" value="PYP-like sensor domain (PAS domain)"/>
    <property type="match status" value="1"/>
</dbReference>
<dbReference type="Gene3D" id="1.20.120.160">
    <property type="entry name" value="HPT domain"/>
    <property type="match status" value="1"/>
</dbReference>
<keyword evidence="11" id="KW-0472">Membrane</keyword>
<evidence type="ECO:0000256" key="3">
    <source>
        <dbReference type="ARBA" id="ARBA00012438"/>
    </source>
</evidence>
<evidence type="ECO:0000313" key="20">
    <source>
        <dbReference type="EMBL" id="GFK93635.1"/>
    </source>
</evidence>
<comment type="caution">
    <text evidence="20">The sequence shown here is derived from an EMBL/GenBank/DDBJ whole genome shotgun (WGS) entry which is preliminary data.</text>
</comment>
<keyword evidence="10" id="KW-0902">Two-component regulatory system</keyword>
<dbReference type="PROSITE" id="PS50894">
    <property type="entry name" value="HPT"/>
    <property type="match status" value="1"/>
</dbReference>
<evidence type="ECO:0000259" key="18">
    <source>
        <dbReference type="PROSITE" id="PS50113"/>
    </source>
</evidence>
<dbReference type="InterPro" id="IPR036641">
    <property type="entry name" value="HPT_dom_sf"/>
</dbReference>
<organism evidence="20 21">
    <name type="scientific">Fundidesulfovibrio magnetotacticus</name>
    <dbReference type="NCBI Taxonomy" id="2730080"/>
    <lineage>
        <taxon>Bacteria</taxon>
        <taxon>Pseudomonadati</taxon>
        <taxon>Thermodesulfobacteriota</taxon>
        <taxon>Desulfovibrionia</taxon>
        <taxon>Desulfovibrionales</taxon>
        <taxon>Desulfovibrionaceae</taxon>
        <taxon>Fundidesulfovibrio</taxon>
    </lineage>
</organism>
<evidence type="ECO:0000256" key="8">
    <source>
        <dbReference type="ARBA" id="ARBA00022840"/>
    </source>
</evidence>
<dbReference type="SMART" id="SM00448">
    <property type="entry name" value="REC"/>
    <property type="match status" value="1"/>
</dbReference>
<dbReference type="InterPro" id="IPR001789">
    <property type="entry name" value="Sig_transdc_resp-reg_receiver"/>
</dbReference>
<dbReference type="RefSeq" id="WP_173082867.1">
    <property type="nucleotide sequence ID" value="NZ_BLTE01000005.1"/>
</dbReference>
<dbReference type="GO" id="GO:0005524">
    <property type="term" value="F:ATP binding"/>
    <property type="evidence" value="ECO:0007669"/>
    <property type="project" value="UniProtKB-KW"/>
</dbReference>
<dbReference type="CDD" id="cd00082">
    <property type="entry name" value="HisKA"/>
    <property type="match status" value="1"/>
</dbReference>
<evidence type="ECO:0000256" key="4">
    <source>
        <dbReference type="ARBA" id="ARBA00022475"/>
    </source>
</evidence>
<dbReference type="InterPro" id="IPR013655">
    <property type="entry name" value="PAS_fold_3"/>
</dbReference>
<dbReference type="Pfam" id="PF10114">
    <property type="entry name" value="PocR"/>
    <property type="match status" value="1"/>
</dbReference>
<feature type="domain" description="Response regulatory" evidence="17">
    <location>
        <begin position="579"/>
        <end position="698"/>
    </location>
</feature>
<dbReference type="Gene3D" id="3.30.450.20">
    <property type="entry name" value="PAS domain"/>
    <property type="match status" value="1"/>
</dbReference>
<dbReference type="Pfam" id="PF00072">
    <property type="entry name" value="Response_reg"/>
    <property type="match status" value="1"/>
</dbReference>
<dbReference type="InterPro" id="IPR003661">
    <property type="entry name" value="HisK_dim/P_dom"/>
</dbReference>
<keyword evidence="9" id="KW-1133">Transmembrane helix</keyword>
<feature type="modified residue" description="Phosphohistidine" evidence="12">
    <location>
        <position position="781"/>
    </location>
</feature>
<evidence type="ECO:0000256" key="12">
    <source>
        <dbReference type="PROSITE-ProRule" id="PRU00110"/>
    </source>
</evidence>
<dbReference type="SUPFAM" id="SSF52172">
    <property type="entry name" value="CheY-like"/>
    <property type="match status" value="1"/>
</dbReference>
<feature type="coiled-coil region" evidence="14">
    <location>
        <begin position="305"/>
        <end position="332"/>
    </location>
</feature>
<dbReference type="SMART" id="SM00073">
    <property type="entry name" value="HPT"/>
    <property type="match status" value="1"/>
</dbReference>
<accession>A0A6V8LZI1</accession>
<evidence type="ECO:0000256" key="11">
    <source>
        <dbReference type="ARBA" id="ARBA00023136"/>
    </source>
</evidence>